<dbReference type="EMBL" id="LSZW01000047">
    <property type="protein sequence ID" value="KXK66177.1"/>
    <property type="molecule type" value="Genomic_DNA"/>
</dbReference>
<gene>
    <name evidence="1" type="ORF">HMPREF3293_00913</name>
</gene>
<dbReference type="AlphaFoldDB" id="A0A136Q680"/>
<evidence type="ECO:0000313" key="1">
    <source>
        <dbReference type="EMBL" id="KXK66177.1"/>
    </source>
</evidence>
<dbReference type="Proteomes" id="UP000070366">
    <property type="component" value="Unassembled WGS sequence"/>
</dbReference>
<keyword evidence="2" id="KW-1185">Reference proteome</keyword>
<accession>A0A136Q680</accession>
<protein>
    <submittedName>
        <fullName evidence="1">Uncharacterized protein</fullName>
    </submittedName>
</protein>
<evidence type="ECO:0000313" key="2">
    <source>
        <dbReference type="Proteomes" id="UP000070366"/>
    </source>
</evidence>
<proteinExistence type="predicted"/>
<sequence>MYPWFDTIFIGYLHASGILPGSGRPSPQGNFRKIIRYQTRWIL</sequence>
<reference evidence="1 2" key="1">
    <citation type="submission" date="2016-02" db="EMBL/GenBank/DDBJ databases">
        <authorList>
            <person name="Wen L."/>
            <person name="He K."/>
            <person name="Yang H."/>
        </authorList>
    </citation>
    <scope>NUCLEOTIDE SEQUENCE [LARGE SCALE GENOMIC DNA]</scope>
    <source>
        <strain evidence="1 2">DSM 22607</strain>
    </source>
</reference>
<name>A0A136Q680_9FIRM</name>
<comment type="caution">
    <text evidence="1">The sequence shown here is derived from an EMBL/GenBank/DDBJ whole genome shotgun (WGS) entry which is preliminary data.</text>
</comment>
<organism evidence="1 2">
    <name type="scientific">Christensenella minuta</name>
    <dbReference type="NCBI Taxonomy" id="626937"/>
    <lineage>
        <taxon>Bacteria</taxon>
        <taxon>Bacillati</taxon>
        <taxon>Bacillota</taxon>
        <taxon>Clostridia</taxon>
        <taxon>Christensenellales</taxon>
        <taxon>Christensenellaceae</taxon>
        <taxon>Christensenella</taxon>
    </lineage>
</organism>